<reference evidence="4" key="3">
    <citation type="submission" date="2025-04" db="UniProtKB">
        <authorList>
            <consortium name="RefSeq"/>
        </authorList>
    </citation>
    <scope>IDENTIFICATION</scope>
    <source>
        <strain evidence="4">CBS 304.34</strain>
    </source>
</reference>
<evidence type="ECO:0000313" key="4">
    <source>
        <dbReference type="RefSeq" id="XP_033573051.1"/>
    </source>
</evidence>
<dbReference type="AlphaFoldDB" id="A0A6A6YE12"/>
<accession>A0A6A6YE12</accession>
<gene>
    <name evidence="2 4" type="ORF">BDZ99DRAFT_510967</name>
</gene>
<dbReference type="EMBL" id="MU003708">
    <property type="protein sequence ID" value="KAF2806087.1"/>
    <property type="molecule type" value="Genomic_DNA"/>
</dbReference>
<proteinExistence type="predicted"/>
<feature type="transmembrane region" description="Helical" evidence="1">
    <location>
        <begin position="93"/>
        <end position="111"/>
    </location>
</feature>
<dbReference type="GeneID" id="54465403"/>
<dbReference type="RefSeq" id="XP_033573051.1">
    <property type="nucleotide sequence ID" value="XM_033724510.1"/>
</dbReference>
<feature type="transmembrane region" description="Helical" evidence="1">
    <location>
        <begin position="193"/>
        <end position="212"/>
    </location>
</feature>
<reference evidence="4" key="2">
    <citation type="submission" date="2020-04" db="EMBL/GenBank/DDBJ databases">
        <authorList>
            <consortium name="NCBI Genome Project"/>
        </authorList>
    </citation>
    <scope>NUCLEOTIDE SEQUENCE</scope>
    <source>
        <strain evidence="4">CBS 304.34</strain>
    </source>
</reference>
<dbReference type="Proteomes" id="UP000504636">
    <property type="component" value="Unplaced"/>
</dbReference>
<keyword evidence="1" id="KW-0812">Transmembrane</keyword>
<feature type="transmembrane region" description="Helical" evidence="1">
    <location>
        <begin position="218"/>
        <end position="236"/>
    </location>
</feature>
<reference evidence="2 4" key="1">
    <citation type="journal article" date="2020" name="Stud. Mycol.">
        <title>101 Dothideomycetes genomes: a test case for predicting lifestyles and emergence of pathogens.</title>
        <authorList>
            <person name="Haridas S."/>
            <person name="Albert R."/>
            <person name="Binder M."/>
            <person name="Bloem J."/>
            <person name="Labutti K."/>
            <person name="Salamov A."/>
            <person name="Andreopoulos B."/>
            <person name="Baker S."/>
            <person name="Barry K."/>
            <person name="Bills G."/>
            <person name="Bluhm B."/>
            <person name="Cannon C."/>
            <person name="Castanera R."/>
            <person name="Culley D."/>
            <person name="Daum C."/>
            <person name="Ezra D."/>
            <person name="Gonzalez J."/>
            <person name="Henrissat B."/>
            <person name="Kuo A."/>
            <person name="Liang C."/>
            <person name="Lipzen A."/>
            <person name="Lutzoni F."/>
            <person name="Magnuson J."/>
            <person name="Mondo S."/>
            <person name="Nolan M."/>
            <person name="Ohm R."/>
            <person name="Pangilinan J."/>
            <person name="Park H.-J."/>
            <person name="Ramirez L."/>
            <person name="Alfaro M."/>
            <person name="Sun H."/>
            <person name="Tritt A."/>
            <person name="Yoshinaga Y."/>
            <person name="Zwiers L.-H."/>
            <person name="Turgeon B."/>
            <person name="Goodwin S."/>
            <person name="Spatafora J."/>
            <person name="Crous P."/>
            <person name="Grigoriev I."/>
        </authorList>
    </citation>
    <scope>NUCLEOTIDE SEQUENCE</scope>
    <source>
        <strain evidence="2 4">CBS 304.34</strain>
    </source>
</reference>
<name>A0A6A6YE12_9PEZI</name>
<evidence type="ECO:0000256" key="1">
    <source>
        <dbReference type="SAM" id="Phobius"/>
    </source>
</evidence>
<sequence length="296" mass="32203">MPLSATGLIALADLSTLSQRTALTGTSTLLDCLVLAPGIHRQQTASALNGGEYPAVAAMTSGYVFRVENPATSVFRRFVSALICTENTKLSTYLAYVATVSATLATLAFVVLSEDHWGVLVMSLLILCRFVNTTIIRRRSAPGWFGVPEAGVDGDLLVLLSQDRWVRIRGAVDDLKAVTSGQWLRDPTTRESYATASATLLLYATAVLTSNVSDIGKILVLGLLVGSVGVMALFNTRTEVLQMHGRLLKVDGERRVYKRRLEMAEELIKEVGREDWAIRLGMINRPAKESEGMPTM</sequence>
<evidence type="ECO:0000313" key="3">
    <source>
        <dbReference type="Proteomes" id="UP000504636"/>
    </source>
</evidence>
<feature type="transmembrane region" description="Helical" evidence="1">
    <location>
        <begin position="117"/>
        <end position="136"/>
    </location>
</feature>
<protein>
    <submittedName>
        <fullName evidence="2 4">Uncharacterized protein</fullName>
    </submittedName>
</protein>
<keyword evidence="3" id="KW-1185">Reference proteome</keyword>
<dbReference type="OrthoDB" id="2956246at2759"/>
<organism evidence="2">
    <name type="scientific">Mytilinidion resinicola</name>
    <dbReference type="NCBI Taxonomy" id="574789"/>
    <lineage>
        <taxon>Eukaryota</taxon>
        <taxon>Fungi</taxon>
        <taxon>Dikarya</taxon>
        <taxon>Ascomycota</taxon>
        <taxon>Pezizomycotina</taxon>
        <taxon>Dothideomycetes</taxon>
        <taxon>Pleosporomycetidae</taxon>
        <taxon>Mytilinidiales</taxon>
        <taxon>Mytilinidiaceae</taxon>
        <taxon>Mytilinidion</taxon>
    </lineage>
</organism>
<keyword evidence="1" id="KW-1133">Transmembrane helix</keyword>
<evidence type="ECO:0000313" key="2">
    <source>
        <dbReference type="EMBL" id="KAF2806087.1"/>
    </source>
</evidence>
<keyword evidence="1" id="KW-0472">Membrane</keyword>